<organism evidence="4 5">
    <name type="scientific">Sulfurospirillum halorespirans DSM 13726</name>
    <dbReference type="NCBI Taxonomy" id="1193502"/>
    <lineage>
        <taxon>Bacteria</taxon>
        <taxon>Pseudomonadati</taxon>
        <taxon>Campylobacterota</taxon>
        <taxon>Epsilonproteobacteria</taxon>
        <taxon>Campylobacterales</taxon>
        <taxon>Sulfurospirillaceae</taxon>
        <taxon>Sulfurospirillum</taxon>
    </lineage>
</organism>
<dbReference type="GO" id="GO:0016853">
    <property type="term" value="F:isomerase activity"/>
    <property type="evidence" value="ECO:0007669"/>
    <property type="project" value="UniProtKB-KW"/>
</dbReference>
<dbReference type="PANTHER" id="PTHR13774:SF17">
    <property type="entry name" value="PHENAZINE BIOSYNTHESIS-LIKE DOMAIN-CONTAINING PROTEIN"/>
    <property type="match status" value="1"/>
</dbReference>
<dbReference type="PANTHER" id="PTHR13774">
    <property type="entry name" value="PHENAZINE BIOSYNTHESIS PROTEIN"/>
    <property type="match status" value="1"/>
</dbReference>
<keyword evidence="2 4" id="KW-0413">Isomerase</keyword>
<dbReference type="RefSeq" id="WP_069477834.1">
    <property type="nucleotide sequence ID" value="NZ_CP017111.1"/>
</dbReference>
<evidence type="ECO:0000313" key="4">
    <source>
        <dbReference type="EMBL" id="AOO65017.1"/>
    </source>
</evidence>
<dbReference type="PATRIC" id="fig|1193502.14.peg.1257"/>
<dbReference type="STRING" id="1193502.SHALO_1239"/>
<evidence type="ECO:0000313" key="5">
    <source>
        <dbReference type="Proteomes" id="UP000094609"/>
    </source>
</evidence>
<dbReference type="PIRSF" id="PIRSF016184">
    <property type="entry name" value="PhzC_PhzF"/>
    <property type="match status" value="1"/>
</dbReference>
<accession>A0A1D7TJ48</accession>
<evidence type="ECO:0000256" key="1">
    <source>
        <dbReference type="ARBA" id="ARBA00008270"/>
    </source>
</evidence>
<dbReference type="KEGG" id="shal:SHALO_1239"/>
<dbReference type="GO" id="GO:0005737">
    <property type="term" value="C:cytoplasm"/>
    <property type="evidence" value="ECO:0007669"/>
    <property type="project" value="TreeGrafter"/>
</dbReference>
<dbReference type="EMBL" id="CP017111">
    <property type="protein sequence ID" value="AOO65017.1"/>
    <property type="molecule type" value="Genomic_DNA"/>
</dbReference>
<gene>
    <name evidence="4" type="ORF">SHALO_1239</name>
</gene>
<evidence type="ECO:0000256" key="2">
    <source>
        <dbReference type="ARBA" id="ARBA00023235"/>
    </source>
</evidence>
<dbReference type="Proteomes" id="UP000094609">
    <property type="component" value="Chromosome"/>
</dbReference>
<dbReference type="InterPro" id="IPR003719">
    <property type="entry name" value="Phenazine_PhzF-like"/>
</dbReference>
<dbReference type="Gene3D" id="3.10.310.10">
    <property type="entry name" value="Diaminopimelate Epimerase, Chain A, domain 1"/>
    <property type="match status" value="2"/>
</dbReference>
<dbReference type="Pfam" id="PF02567">
    <property type="entry name" value="PhzC-PhzF"/>
    <property type="match status" value="1"/>
</dbReference>
<dbReference type="NCBIfam" id="TIGR00654">
    <property type="entry name" value="PhzF_family"/>
    <property type="match status" value="1"/>
</dbReference>
<dbReference type="SUPFAM" id="SSF54506">
    <property type="entry name" value="Diaminopimelate epimerase-like"/>
    <property type="match status" value="1"/>
</dbReference>
<comment type="similarity">
    <text evidence="1">Belongs to the PhzF family.</text>
</comment>
<keyword evidence="5" id="KW-1185">Reference proteome</keyword>
<dbReference type="AlphaFoldDB" id="A0A1D7TJ48"/>
<feature type="active site" evidence="3">
    <location>
        <position position="49"/>
    </location>
</feature>
<name>A0A1D7TJ48_9BACT</name>
<reference evidence="5" key="1">
    <citation type="submission" date="2016-08" db="EMBL/GenBank/DDBJ databases">
        <title>Complete genome sequence of the organohalide-respiring Epsilonproteobacterium Sulfurospirillum halorespirans.</title>
        <authorList>
            <person name="Goris T."/>
            <person name="Zimmermann J."/>
            <person name="Schenz B."/>
            <person name="Lemos M."/>
            <person name="Hackermueller J."/>
            <person name="Diekert G."/>
        </authorList>
    </citation>
    <scope>NUCLEOTIDE SEQUENCE [LARGE SCALE GENOMIC DNA]</scope>
    <source>
        <strain>DSM 13726</strain>
        <strain evidence="5">PCE-M2</strain>
    </source>
</reference>
<sequence>MTPTQLPIYIIDAFTDTLFKGNQAAVVPLKHWLPESMMQSIASENNLSETAFFVKNSEGIFEIRWFSPLKEIDFCGHATLASAYVIFNHFDHPFCITFWAKAVGKIEVNALENGLIEMSFPNREPECVVEVPEALRTGLSIAPLEFYKNQQAYFAVYKDEDDVKNVVPDLEKLTTLAPFDVVVSAPSVAFDFVSRYFWPANGGVEDPVTGSIHAGLAPFWSKRLGKQTLVALQASKRSGVLYCCVEKERVFVSGACVEYLQGTIGLRA</sequence>
<protein>
    <submittedName>
        <fullName evidence="4">Putative isomerase</fullName>
    </submittedName>
</protein>
<proteinExistence type="inferred from homology"/>
<evidence type="ECO:0000256" key="3">
    <source>
        <dbReference type="PIRSR" id="PIRSR016184-1"/>
    </source>
</evidence>